<dbReference type="Proteomes" id="UP001046870">
    <property type="component" value="Chromosome 17"/>
</dbReference>
<dbReference type="Gene3D" id="3.80.10.10">
    <property type="entry name" value="Ribonuclease Inhibitor"/>
    <property type="match status" value="3"/>
</dbReference>
<proteinExistence type="predicted"/>
<evidence type="ECO:0000256" key="3">
    <source>
        <dbReference type="ARBA" id="ARBA00022614"/>
    </source>
</evidence>
<dbReference type="InterPro" id="IPR006574">
    <property type="entry name" value="PRY"/>
</dbReference>
<reference evidence="7" key="1">
    <citation type="submission" date="2021-01" db="EMBL/GenBank/DDBJ databases">
        <authorList>
            <person name="Zahm M."/>
            <person name="Roques C."/>
            <person name="Cabau C."/>
            <person name="Klopp C."/>
            <person name="Donnadieu C."/>
            <person name="Jouanno E."/>
            <person name="Lampietro C."/>
            <person name="Louis A."/>
            <person name="Herpin A."/>
            <person name="Echchiki A."/>
            <person name="Berthelot C."/>
            <person name="Parey E."/>
            <person name="Roest-Crollius H."/>
            <person name="Braasch I."/>
            <person name="Postlethwait J."/>
            <person name="Bobe J."/>
            <person name="Montfort J."/>
            <person name="Bouchez O."/>
            <person name="Begum T."/>
            <person name="Mejri S."/>
            <person name="Adams A."/>
            <person name="Chen W.-J."/>
            <person name="Guiguen Y."/>
        </authorList>
    </citation>
    <scope>NUCLEOTIDE SEQUENCE</scope>
    <source>
        <strain evidence="7">YG-15Mar2019-1</strain>
        <tissue evidence="7">Brain</tissue>
    </source>
</reference>
<dbReference type="Gene3D" id="1.10.533.10">
    <property type="entry name" value="Death Domain, Fas"/>
    <property type="match status" value="1"/>
</dbReference>
<dbReference type="SUPFAM" id="SSF49899">
    <property type="entry name" value="Concanavalin A-like lectins/glucanases"/>
    <property type="match status" value="1"/>
</dbReference>
<comment type="caution">
    <text evidence="7">The sequence shown here is derived from an EMBL/GenBank/DDBJ whole genome shotgun (WGS) entry which is preliminary data.</text>
</comment>
<dbReference type="InterPro" id="IPR013320">
    <property type="entry name" value="ConA-like_dom_sf"/>
</dbReference>
<dbReference type="OrthoDB" id="120976at2759"/>
<dbReference type="InterPro" id="IPR004020">
    <property type="entry name" value="DAPIN"/>
</dbReference>
<evidence type="ECO:0000256" key="5">
    <source>
        <dbReference type="SAM" id="MobiDB-lite"/>
    </source>
</evidence>
<dbReference type="PANTHER" id="PTHR24106">
    <property type="entry name" value="NACHT, LRR AND CARD DOMAINS-CONTAINING"/>
    <property type="match status" value="1"/>
</dbReference>
<keyword evidence="4" id="KW-0677">Repeat</keyword>
<evidence type="ECO:0000259" key="6">
    <source>
        <dbReference type="PROSITE" id="PS50824"/>
    </source>
</evidence>
<dbReference type="Pfam" id="PF14484">
    <property type="entry name" value="FISNA"/>
    <property type="match status" value="1"/>
</dbReference>
<dbReference type="InterPro" id="IPR032675">
    <property type="entry name" value="LRR_dom_sf"/>
</dbReference>
<dbReference type="GO" id="GO:0005737">
    <property type="term" value="C:cytoplasm"/>
    <property type="evidence" value="ECO:0007669"/>
    <property type="project" value="UniProtKB-SubCell"/>
</dbReference>
<dbReference type="SUPFAM" id="SSF52047">
    <property type="entry name" value="RNI-like"/>
    <property type="match status" value="1"/>
</dbReference>
<sequence length="618" mass="67859">MSAVWDLLLRILEELVQSELKCFTFHLSGDDPEVCPRIPRGLLQSGDRTDIMTAMRGHYGRGQRAAEVTRYILRKMDRNDLAERLADVADPGDTRTPRPGHLDSVMKRIQEKLKINLKKRSERIYEGTDRQGVSVLLKSIYTEVYMTDGGSGAVSNEHEWSALVFVLLMSEEVQDVFDLKQYTRSDEGLLRLLPVVKRTQTALLNQCNLTEQCCEVLASTVSSVSCSLRILDLSGNDLRDVGAKLLFAALGSPDCRLETLRLSRCSLTDDSCESLALALQSASSHLMELDLSSNEFSGVGPLSDALTNPSCKLEQLDLSCNDLTDAGLRAICAGLRSQHCRLKRLHLGCISNLGDSGGKPSRDWPASPPTKQRKLVSGPSDTRTSGVRVLSDALMSPQCKLQQLHLRCNSLGDAGVQLLCSGLTSPPCRLRRLDLCGNSLKETGVQALSCVLTSPGCQLEQMDLSGNNISDAGAKTLSDALKSPNCKLQSLDLSCNHLGDSVEDPSCVFATHDGECRIKPGLQKYACSLTPDLNTMYRYLALSEGKRKITRGEEEQPYPDHPERVGVHLDQRDGMLSFYSVSADGATLLHTFYATFTQPLYAGFWIVSDSSVYLCQPE</sequence>
<organism evidence="7 8">
    <name type="scientific">Megalops atlanticus</name>
    <name type="common">Tarpon</name>
    <name type="synonym">Clupea gigantea</name>
    <dbReference type="NCBI Taxonomy" id="7932"/>
    <lineage>
        <taxon>Eukaryota</taxon>
        <taxon>Metazoa</taxon>
        <taxon>Chordata</taxon>
        <taxon>Craniata</taxon>
        <taxon>Vertebrata</taxon>
        <taxon>Euteleostomi</taxon>
        <taxon>Actinopterygii</taxon>
        <taxon>Neopterygii</taxon>
        <taxon>Teleostei</taxon>
        <taxon>Elopiformes</taxon>
        <taxon>Megalopidae</taxon>
        <taxon>Megalops</taxon>
    </lineage>
</organism>
<dbReference type="AlphaFoldDB" id="A0A9D3PM38"/>
<dbReference type="Gene3D" id="2.60.120.920">
    <property type="match status" value="2"/>
</dbReference>
<feature type="domain" description="Pyrin" evidence="6">
    <location>
        <begin position="1"/>
        <end position="91"/>
    </location>
</feature>
<dbReference type="SMART" id="SM01289">
    <property type="entry name" value="PYRIN"/>
    <property type="match status" value="1"/>
</dbReference>
<accession>A0A9D3PM38</accession>
<dbReference type="SMART" id="SM01288">
    <property type="entry name" value="FISNA"/>
    <property type="match status" value="1"/>
</dbReference>
<feature type="region of interest" description="Disordered" evidence="5">
    <location>
        <begin position="356"/>
        <end position="384"/>
    </location>
</feature>
<dbReference type="CDD" id="cd08321">
    <property type="entry name" value="Pyrin_ASC-like"/>
    <property type="match status" value="1"/>
</dbReference>
<comment type="subcellular location">
    <subcellularLocation>
        <location evidence="1">Cytoplasm</location>
    </subcellularLocation>
</comment>
<gene>
    <name evidence="7" type="ORF">MATL_G00198570</name>
</gene>
<dbReference type="SMART" id="SM00368">
    <property type="entry name" value="LRR_RI"/>
    <property type="match status" value="8"/>
</dbReference>
<dbReference type="Pfam" id="PF13765">
    <property type="entry name" value="PRY"/>
    <property type="match status" value="1"/>
</dbReference>
<keyword evidence="8" id="KW-1185">Reference proteome</keyword>
<dbReference type="PROSITE" id="PS50824">
    <property type="entry name" value="DAPIN"/>
    <property type="match status" value="1"/>
</dbReference>
<dbReference type="InterPro" id="IPR051261">
    <property type="entry name" value="NLR"/>
</dbReference>
<protein>
    <recommendedName>
        <fullName evidence="6">Pyrin domain-containing protein</fullName>
    </recommendedName>
</protein>
<keyword evidence="3" id="KW-0433">Leucine-rich repeat</keyword>
<evidence type="ECO:0000313" key="7">
    <source>
        <dbReference type="EMBL" id="KAG7462056.1"/>
    </source>
</evidence>
<evidence type="ECO:0000256" key="1">
    <source>
        <dbReference type="ARBA" id="ARBA00004496"/>
    </source>
</evidence>
<dbReference type="SUPFAM" id="SSF47986">
    <property type="entry name" value="DEATH domain"/>
    <property type="match status" value="1"/>
</dbReference>
<dbReference type="InterPro" id="IPR001611">
    <property type="entry name" value="Leu-rich_rpt"/>
</dbReference>
<name>A0A9D3PM38_MEGAT</name>
<evidence type="ECO:0000256" key="4">
    <source>
        <dbReference type="ARBA" id="ARBA00022737"/>
    </source>
</evidence>
<dbReference type="Pfam" id="PF13516">
    <property type="entry name" value="LRR_6"/>
    <property type="match status" value="6"/>
</dbReference>
<dbReference type="EMBL" id="JAFDVH010000017">
    <property type="protein sequence ID" value="KAG7462056.1"/>
    <property type="molecule type" value="Genomic_DNA"/>
</dbReference>
<dbReference type="InterPro" id="IPR029495">
    <property type="entry name" value="NACHT-assoc"/>
</dbReference>
<keyword evidence="2" id="KW-0963">Cytoplasm</keyword>
<dbReference type="Pfam" id="PF02758">
    <property type="entry name" value="PYRIN"/>
    <property type="match status" value="1"/>
</dbReference>
<evidence type="ECO:0000313" key="8">
    <source>
        <dbReference type="Proteomes" id="UP001046870"/>
    </source>
</evidence>
<dbReference type="InterPro" id="IPR043136">
    <property type="entry name" value="B30.2/SPRY_sf"/>
</dbReference>
<evidence type="ECO:0000256" key="2">
    <source>
        <dbReference type="ARBA" id="ARBA00022490"/>
    </source>
</evidence>
<dbReference type="InterPro" id="IPR011029">
    <property type="entry name" value="DEATH-like_dom_sf"/>
</dbReference>